<dbReference type="GO" id="GO:0006457">
    <property type="term" value="P:protein folding"/>
    <property type="evidence" value="ECO:0007669"/>
    <property type="project" value="InterPro"/>
</dbReference>
<evidence type="ECO:0000313" key="11">
    <source>
        <dbReference type="EMBL" id="ODV92066.1"/>
    </source>
</evidence>
<dbReference type="PANTHER" id="PTHR11073">
    <property type="entry name" value="CALRETICULIN AND CALNEXIN"/>
    <property type="match status" value="1"/>
</dbReference>
<keyword evidence="7 9" id="KW-0143">Chaperone</keyword>
<dbReference type="InterPro" id="IPR009033">
    <property type="entry name" value="Calreticulin/calnexin_P_dom_sf"/>
</dbReference>
<evidence type="ECO:0000256" key="2">
    <source>
        <dbReference type="ARBA" id="ARBA00010983"/>
    </source>
</evidence>
<evidence type="ECO:0000256" key="1">
    <source>
        <dbReference type="ARBA" id="ARBA00004115"/>
    </source>
</evidence>
<feature type="region of interest" description="Disordered" evidence="10">
    <location>
        <begin position="521"/>
        <end position="560"/>
    </location>
</feature>
<dbReference type="OrthoDB" id="1938156at2759"/>
<keyword evidence="9" id="KW-0732">Signal</keyword>
<keyword evidence="8" id="KW-1015">Disulfide bond</keyword>
<evidence type="ECO:0000256" key="3">
    <source>
        <dbReference type="ARBA" id="ARBA00022692"/>
    </source>
</evidence>
<keyword evidence="4 9" id="KW-0256">Endoplasmic reticulum</keyword>
<dbReference type="PANTHER" id="PTHR11073:SF1">
    <property type="entry name" value="CALNEXIN 14D-RELATED"/>
    <property type="match status" value="1"/>
</dbReference>
<feature type="transmembrane region" description="Helical" evidence="9">
    <location>
        <begin position="476"/>
        <end position="495"/>
    </location>
</feature>
<dbReference type="Gene3D" id="2.10.250.10">
    <property type="entry name" value="Calreticulin/calnexin, P domain"/>
    <property type="match status" value="1"/>
</dbReference>
<dbReference type="GO" id="GO:0051082">
    <property type="term" value="F:unfolded protein binding"/>
    <property type="evidence" value="ECO:0007669"/>
    <property type="project" value="InterPro"/>
</dbReference>
<comment type="subcellular location">
    <subcellularLocation>
        <location evidence="1">Endoplasmic reticulum membrane</location>
        <topology evidence="1">Single-pass type I membrane protein</topology>
    </subcellularLocation>
</comment>
<keyword evidence="12" id="KW-1185">Reference proteome</keyword>
<proteinExistence type="inferred from homology"/>
<evidence type="ECO:0000313" key="12">
    <source>
        <dbReference type="Proteomes" id="UP000095023"/>
    </source>
</evidence>
<dbReference type="InterPro" id="IPR018124">
    <property type="entry name" value="Calret/calnex_CS"/>
</dbReference>
<evidence type="ECO:0000256" key="5">
    <source>
        <dbReference type="ARBA" id="ARBA00022989"/>
    </source>
</evidence>
<dbReference type="SUPFAM" id="SSF49899">
    <property type="entry name" value="Concanavalin A-like lectins/glucanases"/>
    <property type="match status" value="1"/>
</dbReference>
<dbReference type="GO" id="GO:0036503">
    <property type="term" value="P:ERAD pathway"/>
    <property type="evidence" value="ECO:0007669"/>
    <property type="project" value="TreeGrafter"/>
</dbReference>
<keyword evidence="3 9" id="KW-0812">Transmembrane</keyword>
<evidence type="ECO:0000256" key="9">
    <source>
        <dbReference type="RuleBase" id="RU362126"/>
    </source>
</evidence>
<reference evidence="12" key="1">
    <citation type="submission" date="2016-02" db="EMBL/GenBank/DDBJ databases">
        <title>Comparative genomics of biotechnologically important yeasts.</title>
        <authorList>
            <consortium name="DOE Joint Genome Institute"/>
            <person name="Riley R."/>
            <person name="Haridas S."/>
            <person name="Wolfe K.H."/>
            <person name="Lopes M.R."/>
            <person name="Hittinger C.T."/>
            <person name="Goker M."/>
            <person name="Salamov A."/>
            <person name="Wisecaver J."/>
            <person name="Long T.M."/>
            <person name="Aerts A.L."/>
            <person name="Barry K."/>
            <person name="Choi C."/>
            <person name="Clum A."/>
            <person name="Coughlan A.Y."/>
            <person name="Deshpande S."/>
            <person name="Douglass A.P."/>
            <person name="Hanson S.J."/>
            <person name="Klenk H.-P."/>
            <person name="Labutti K."/>
            <person name="Lapidus A."/>
            <person name="Lindquist E."/>
            <person name="Lipzen A."/>
            <person name="Meier-Kolthoff J.P."/>
            <person name="Ohm R.A."/>
            <person name="Otillar R.P."/>
            <person name="Pangilinan J."/>
            <person name="Peng Y."/>
            <person name="Rokas A."/>
            <person name="Rosa C.A."/>
            <person name="Scheuner C."/>
            <person name="Sibirny A.A."/>
            <person name="Slot J.C."/>
            <person name="Stielow J.B."/>
            <person name="Sun H."/>
            <person name="Kurtzman C.P."/>
            <person name="Blackwell M."/>
            <person name="Jeffries T.W."/>
            <person name="Grigoriev I.V."/>
        </authorList>
    </citation>
    <scope>NUCLEOTIDE SEQUENCE [LARGE SCALE GENOMIC DNA]</scope>
    <source>
        <strain evidence="12">NRRL Y-17796</strain>
    </source>
</reference>
<evidence type="ECO:0000256" key="6">
    <source>
        <dbReference type="ARBA" id="ARBA00023136"/>
    </source>
</evidence>
<comment type="similarity">
    <text evidence="2 9">Belongs to the calreticulin family.</text>
</comment>
<dbReference type="FunFam" id="2.10.250.10:FF:000001">
    <property type="entry name" value="Calnexin homolog"/>
    <property type="match status" value="1"/>
</dbReference>
<evidence type="ECO:0008006" key="13">
    <source>
        <dbReference type="Google" id="ProtNLM"/>
    </source>
</evidence>
<feature type="compositionally biased region" description="Basic and acidic residues" evidence="10">
    <location>
        <begin position="238"/>
        <end position="277"/>
    </location>
</feature>
<feature type="signal peptide" evidence="9">
    <location>
        <begin position="1"/>
        <end position="16"/>
    </location>
</feature>
<dbReference type="PROSITE" id="PS00803">
    <property type="entry name" value="CALRETICULIN_1"/>
    <property type="match status" value="1"/>
</dbReference>
<feature type="compositionally biased region" description="Acidic residues" evidence="10">
    <location>
        <begin position="525"/>
        <end position="545"/>
    </location>
</feature>
<dbReference type="GO" id="GO:0005789">
    <property type="term" value="C:endoplasmic reticulum membrane"/>
    <property type="evidence" value="ECO:0007669"/>
    <property type="project" value="UniProtKB-SubCell"/>
</dbReference>
<dbReference type="Pfam" id="PF00262">
    <property type="entry name" value="Calreticulin"/>
    <property type="match status" value="1"/>
</dbReference>
<dbReference type="GO" id="GO:0005509">
    <property type="term" value="F:calcium ion binding"/>
    <property type="evidence" value="ECO:0007669"/>
    <property type="project" value="InterPro"/>
</dbReference>
<dbReference type="Proteomes" id="UP000095023">
    <property type="component" value="Unassembled WGS sequence"/>
</dbReference>
<dbReference type="PRINTS" id="PR00626">
    <property type="entry name" value="CALRETICULIN"/>
</dbReference>
<dbReference type="InterPro" id="IPR001580">
    <property type="entry name" value="Calret/calnex"/>
</dbReference>
<evidence type="ECO:0000256" key="7">
    <source>
        <dbReference type="ARBA" id="ARBA00023186"/>
    </source>
</evidence>
<dbReference type="FunFam" id="2.60.120.200:FF:000011">
    <property type="entry name" value="Probable calnexin"/>
    <property type="match status" value="1"/>
</dbReference>
<evidence type="ECO:0000256" key="8">
    <source>
        <dbReference type="PIRSR" id="PIRSR601580-3"/>
    </source>
</evidence>
<accession>A0A1E4TK06</accession>
<dbReference type="SUPFAM" id="SSF63887">
    <property type="entry name" value="P-domain of calnexin/calreticulin"/>
    <property type="match status" value="1"/>
</dbReference>
<evidence type="ECO:0000256" key="10">
    <source>
        <dbReference type="SAM" id="MobiDB-lite"/>
    </source>
</evidence>
<feature type="chain" id="PRO_5009027779" description="Calnexin" evidence="9">
    <location>
        <begin position="17"/>
        <end position="560"/>
    </location>
</feature>
<dbReference type="EMBL" id="KV453841">
    <property type="protein sequence ID" value="ODV92066.1"/>
    <property type="molecule type" value="Genomic_DNA"/>
</dbReference>
<feature type="disulfide bond" evidence="8">
    <location>
        <begin position="125"/>
        <end position="159"/>
    </location>
</feature>
<organism evidence="11 12">
    <name type="scientific">Tortispora caseinolytica NRRL Y-17796</name>
    <dbReference type="NCBI Taxonomy" id="767744"/>
    <lineage>
        <taxon>Eukaryota</taxon>
        <taxon>Fungi</taxon>
        <taxon>Dikarya</taxon>
        <taxon>Ascomycota</taxon>
        <taxon>Saccharomycotina</taxon>
        <taxon>Trigonopsidomycetes</taxon>
        <taxon>Trigonopsidales</taxon>
        <taxon>Trigonopsidaceae</taxon>
        <taxon>Tortispora</taxon>
    </lineage>
</organism>
<name>A0A1E4TK06_9ASCO</name>
<feature type="region of interest" description="Disordered" evidence="10">
    <location>
        <begin position="227"/>
        <end position="283"/>
    </location>
</feature>
<dbReference type="Gene3D" id="2.60.120.200">
    <property type="match status" value="1"/>
</dbReference>
<gene>
    <name evidence="11" type="ORF">CANCADRAFT_47571</name>
</gene>
<dbReference type="PROSITE" id="PS00804">
    <property type="entry name" value="CALRETICULIN_2"/>
    <property type="match status" value="1"/>
</dbReference>
<dbReference type="InterPro" id="IPR013320">
    <property type="entry name" value="ConA-like_dom_sf"/>
</dbReference>
<protein>
    <recommendedName>
        <fullName evidence="13">Calnexin</fullName>
    </recommendedName>
</protein>
<sequence length="560" mass="63374">MRADIILAALAGLAQAAEETSQLEFSPLTDVNAVLFEQFDNGFGRWTVSQAKKFGEDGESEFSYVGEWSIEEPYVLNVVKGEKGLVVKSPAAHHAISALFDEPITDIGDELVIQYEVKLQDGLACGGAYLKLLSENEALHNEDFSDRTDYQIMFGPDRCGSTNKVHFILKRKNPLTGQYEEKHLVNTPAVKLGSGTALYTLILRKDQTFEIRINGETVRGGSLLEEGVFRPSLNPPKEIPDKDDVKPDDWVDEREIPDPEQTERPADWDDSIPKEIPDPDVEMPEGWREDLELYIPDPDAVKPDYWDEEEDGEWVAPSIINPECLKASGCGKWQPPMMRNPEYRGEWRQPMIPNPDYKGPWMPRNIPNPEYYEDSTPANIDPVGGLGFELWTMQADIMFSNIYVGHSVEEAERIGNLTFVPKHEAEELAELKEKEEMEFEKQIRADPKKYLTTKFLDFFHEVEKNPVDAIKKSPEMVGILLATLFVMFLIPRILFGGSGTATATEKVTSIKKAAEKAVNAPVAEIVEDEDQEEEEEEDDEEEEEDKPAVKSSRSSRRRKE</sequence>
<keyword evidence="5 9" id="KW-1133">Transmembrane helix</keyword>
<keyword evidence="6 9" id="KW-0472">Membrane</keyword>
<dbReference type="AlphaFoldDB" id="A0A1E4TK06"/>
<evidence type="ECO:0000256" key="4">
    <source>
        <dbReference type="ARBA" id="ARBA00022824"/>
    </source>
</evidence>